<keyword evidence="8" id="KW-1185">Reference proteome</keyword>
<dbReference type="GO" id="GO:0050661">
    <property type="term" value="F:NADP binding"/>
    <property type="evidence" value="ECO:0007669"/>
    <property type="project" value="UniProtKB-UniRule"/>
</dbReference>
<dbReference type="HAMAP" id="MF_01685">
    <property type="entry name" value="FENR2"/>
    <property type="match status" value="1"/>
</dbReference>
<dbReference type="InterPro" id="IPR050097">
    <property type="entry name" value="Ferredoxin-NADP_redctase_2"/>
</dbReference>
<feature type="binding site" evidence="5">
    <location>
        <position position="50"/>
    </location>
    <ligand>
        <name>FAD</name>
        <dbReference type="ChEBI" id="CHEBI:57692"/>
    </ligand>
</feature>
<keyword evidence="2 5" id="KW-0274">FAD</keyword>
<evidence type="ECO:0000256" key="5">
    <source>
        <dbReference type="HAMAP-Rule" id="MF_01685"/>
    </source>
</evidence>
<proteinExistence type="inferred from homology"/>
<feature type="binding site" evidence="5">
    <location>
        <position position="37"/>
    </location>
    <ligand>
        <name>FAD</name>
        <dbReference type="ChEBI" id="CHEBI:57692"/>
    </ligand>
</feature>
<comment type="caution">
    <text evidence="7">The sequence shown here is derived from an EMBL/GenBank/DDBJ whole genome shotgun (WGS) entry which is preliminary data.</text>
</comment>
<dbReference type="GO" id="GO:0050660">
    <property type="term" value="F:flavin adenine dinucleotide binding"/>
    <property type="evidence" value="ECO:0007669"/>
    <property type="project" value="UniProtKB-UniRule"/>
</dbReference>
<reference evidence="7 8" key="1">
    <citation type="submission" date="2018-05" db="EMBL/GenBank/DDBJ databases">
        <title>Reference genomes for bee gut microbiota database.</title>
        <authorList>
            <person name="Ellegaard K.M."/>
        </authorList>
    </citation>
    <scope>NUCLEOTIDE SEQUENCE [LARGE SCALE GENOMIC DNA]</scope>
    <source>
        <strain evidence="7 8">ESL0284</strain>
    </source>
</reference>
<feature type="binding site" evidence="5">
    <location>
        <position position="45"/>
    </location>
    <ligand>
        <name>FAD</name>
        <dbReference type="ChEBI" id="CHEBI:57692"/>
    </ligand>
</feature>
<name>A0A318N3J5_9PROT</name>
<keyword evidence="4 5" id="KW-0560">Oxidoreductase</keyword>
<keyword evidence="1 5" id="KW-0285">Flavoprotein</keyword>
<evidence type="ECO:0000259" key="6">
    <source>
        <dbReference type="Pfam" id="PF07992"/>
    </source>
</evidence>
<feature type="domain" description="FAD/NAD(P)-binding" evidence="6">
    <location>
        <begin position="9"/>
        <end position="300"/>
    </location>
</feature>
<dbReference type="Pfam" id="PF07992">
    <property type="entry name" value="Pyr_redox_2"/>
    <property type="match status" value="1"/>
</dbReference>
<dbReference type="AlphaFoldDB" id="A0A318N3J5"/>
<dbReference type="EC" id="1.18.1.2" evidence="5"/>
<sequence length="340" mass="37160">MIGTSITTDIAIIGTGPAGLFAAFECSMLKMKSILIDTLDTVGGQCSALYPEKPIYDIPAHPSITAQSLIDSLEKQIEPFDIPRLLSNKVVEMEGQKGNFTLKTDKNNIIHAKGIIIAIGAGSFGPNRPPLENIEAYEQAKTVHYYIRKSDSFIDKNIVIAGGGDSAVDWALTLKDKAKSITLIHRRDRFRASPESLARLETAISEKKINKLVPYQLHKLHGKQGVLESVDIISLDKQIRSLPADHLLAFFGLTTDLGPLQSWDIDIIQGRIPVTPSTCETSLEGTFAIGDIAFYPGKLKLILQGFSEASMAAYALYNIVNPETPLHFEHSTTHGIPVKP</sequence>
<organism evidence="7 8">
    <name type="scientific">Commensalibacter melissae</name>
    <dbReference type="NCBI Taxonomy" id="2070537"/>
    <lineage>
        <taxon>Bacteria</taxon>
        <taxon>Pseudomonadati</taxon>
        <taxon>Pseudomonadota</taxon>
        <taxon>Alphaproteobacteria</taxon>
        <taxon>Acetobacterales</taxon>
        <taxon>Acetobacteraceae</taxon>
    </lineage>
</organism>
<comment type="caution">
    <text evidence="5">Lacks conserved residue(s) required for the propagation of feature annotation.</text>
</comment>
<evidence type="ECO:0000256" key="4">
    <source>
        <dbReference type="ARBA" id="ARBA00023002"/>
    </source>
</evidence>
<evidence type="ECO:0000313" key="8">
    <source>
        <dbReference type="Proteomes" id="UP000247565"/>
    </source>
</evidence>
<dbReference type="Proteomes" id="UP000247565">
    <property type="component" value="Unassembled WGS sequence"/>
</dbReference>
<dbReference type="SUPFAM" id="SSF51905">
    <property type="entry name" value="FAD/NAD(P)-binding domain"/>
    <property type="match status" value="1"/>
</dbReference>
<comment type="catalytic activity">
    <reaction evidence="5">
        <text>2 reduced [2Fe-2S]-[ferredoxin] + NADP(+) + H(+) = 2 oxidized [2Fe-2S]-[ferredoxin] + NADPH</text>
        <dbReference type="Rhea" id="RHEA:20125"/>
        <dbReference type="Rhea" id="RHEA-COMP:10000"/>
        <dbReference type="Rhea" id="RHEA-COMP:10001"/>
        <dbReference type="ChEBI" id="CHEBI:15378"/>
        <dbReference type="ChEBI" id="CHEBI:33737"/>
        <dbReference type="ChEBI" id="CHEBI:33738"/>
        <dbReference type="ChEBI" id="CHEBI:57783"/>
        <dbReference type="ChEBI" id="CHEBI:58349"/>
        <dbReference type="EC" id="1.18.1.2"/>
    </reaction>
</comment>
<evidence type="ECO:0000256" key="1">
    <source>
        <dbReference type="ARBA" id="ARBA00022630"/>
    </source>
</evidence>
<dbReference type="OrthoDB" id="9806179at2"/>
<dbReference type="PRINTS" id="PR00368">
    <property type="entry name" value="FADPNR"/>
</dbReference>
<accession>A0A318N3J5</accession>
<feature type="binding site" evidence="5">
    <location>
        <position position="332"/>
    </location>
    <ligand>
        <name>FAD</name>
        <dbReference type="ChEBI" id="CHEBI:57692"/>
    </ligand>
</feature>
<gene>
    <name evidence="7" type="ORF">DK869_03365</name>
</gene>
<comment type="subunit">
    <text evidence="5">Homodimer.</text>
</comment>
<evidence type="ECO:0000256" key="2">
    <source>
        <dbReference type="ARBA" id="ARBA00022827"/>
    </source>
</evidence>
<dbReference type="PRINTS" id="PR00469">
    <property type="entry name" value="PNDRDTASEII"/>
</dbReference>
<feature type="binding site" evidence="5">
    <location>
        <position position="291"/>
    </location>
    <ligand>
        <name>FAD</name>
        <dbReference type="ChEBI" id="CHEBI:57692"/>
    </ligand>
</feature>
<protein>
    <recommendedName>
        <fullName evidence="5">Ferredoxin--NADP reductase</fullName>
        <shortName evidence="5">FNR</shortName>
        <shortName evidence="5">Fd-NADP(+) reductase</shortName>
        <ecNumber evidence="5">1.18.1.2</ecNumber>
    </recommendedName>
</protein>
<comment type="similarity">
    <text evidence="5">Belongs to the ferredoxin--NADP reductase type 2 family.</text>
</comment>
<comment type="cofactor">
    <cofactor evidence="5">
        <name>FAD</name>
        <dbReference type="ChEBI" id="CHEBI:57692"/>
    </cofactor>
    <text evidence="5">Binds 1 FAD per subunit.</text>
</comment>
<feature type="binding site" evidence="5">
    <location>
        <position position="90"/>
    </location>
    <ligand>
        <name>FAD</name>
        <dbReference type="ChEBI" id="CHEBI:57692"/>
    </ligand>
</feature>
<dbReference type="InterPro" id="IPR023753">
    <property type="entry name" value="FAD/NAD-binding_dom"/>
</dbReference>
<feature type="binding site" evidence="5">
    <location>
        <position position="124"/>
    </location>
    <ligand>
        <name>FAD</name>
        <dbReference type="ChEBI" id="CHEBI:57692"/>
    </ligand>
</feature>
<dbReference type="Gene3D" id="3.50.50.60">
    <property type="entry name" value="FAD/NAD(P)-binding domain"/>
    <property type="match status" value="2"/>
</dbReference>
<dbReference type="InterPro" id="IPR022890">
    <property type="entry name" value="Fd--NADP_Rdtase_type_2"/>
</dbReference>
<dbReference type="InterPro" id="IPR036188">
    <property type="entry name" value="FAD/NAD-bd_sf"/>
</dbReference>
<evidence type="ECO:0000313" key="7">
    <source>
        <dbReference type="EMBL" id="PXZ02046.1"/>
    </source>
</evidence>
<dbReference type="PANTHER" id="PTHR48105">
    <property type="entry name" value="THIOREDOXIN REDUCTASE 1-RELATED-RELATED"/>
    <property type="match status" value="1"/>
</dbReference>
<dbReference type="RefSeq" id="WP_110438564.1">
    <property type="nucleotide sequence ID" value="NZ_CP046393.1"/>
</dbReference>
<dbReference type="GO" id="GO:0004324">
    <property type="term" value="F:ferredoxin-NADP+ reductase activity"/>
    <property type="evidence" value="ECO:0007669"/>
    <property type="project" value="UniProtKB-UniRule"/>
</dbReference>
<keyword evidence="3 5" id="KW-0521">NADP</keyword>
<evidence type="ECO:0000256" key="3">
    <source>
        <dbReference type="ARBA" id="ARBA00022857"/>
    </source>
</evidence>
<dbReference type="EMBL" id="QGLT01000001">
    <property type="protein sequence ID" value="PXZ02046.1"/>
    <property type="molecule type" value="Genomic_DNA"/>
</dbReference>